<protein>
    <recommendedName>
        <fullName evidence="3">F-box domain-containing protein</fullName>
    </recommendedName>
</protein>
<dbReference type="AlphaFoldDB" id="A0A060SQJ6"/>
<evidence type="ECO:0000313" key="1">
    <source>
        <dbReference type="EMBL" id="CDO76655.1"/>
    </source>
</evidence>
<evidence type="ECO:0000313" key="2">
    <source>
        <dbReference type="Proteomes" id="UP000029665"/>
    </source>
</evidence>
<dbReference type="EMBL" id="CCBP010000393">
    <property type="protein sequence ID" value="CDO76655.1"/>
    <property type="molecule type" value="Genomic_DNA"/>
</dbReference>
<keyword evidence="2" id="KW-1185">Reference proteome</keyword>
<dbReference type="OrthoDB" id="2747189at2759"/>
<evidence type="ECO:0008006" key="3">
    <source>
        <dbReference type="Google" id="ProtNLM"/>
    </source>
</evidence>
<name>A0A060SQJ6_PYCCI</name>
<reference evidence="1" key="1">
    <citation type="submission" date="2014-01" db="EMBL/GenBank/DDBJ databases">
        <title>The genome of the white-rot fungus Pycnoporus cinnabarinus: a basidiomycete model with a versatile arsenal for lignocellulosic biomass breakdown.</title>
        <authorList>
            <person name="Levasseur A."/>
            <person name="Lomascolo A."/>
            <person name="Ruiz-Duenas F.J."/>
            <person name="Uzan E."/>
            <person name="Piumi F."/>
            <person name="Kues U."/>
            <person name="Ram A.F.J."/>
            <person name="Murat C."/>
            <person name="Haon M."/>
            <person name="Benoit I."/>
            <person name="Arfi Y."/>
            <person name="Chevret D."/>
            <person name="Drula E."/>
            <person name="Kwon M.J."/>
            <person name="Gouret P."/>
            <person name="Lesage-Meessen L."/>
            <person name="Lombard V."/>
            <person name="Mariette J."/>
            <person name="Noirot C."/>
            <person name="Park J."/>
            <person name="Patyshakuliyeva A."/>
            <person name="Wieneger R.A.B."/>
            <person name="Wosten H.A.B."/>
            <person name="Martin F."/>
            <person name="Coutinho P.M."/>
            <person name="de Vries R."/>
            <person name="Martinez A.T."/>
            <person name="Klopp C."/>
            <person name="Pontarotti P."/>
            <person name="Henrissat B."/>
            <person name="Record E."/>
        </authorList>
    </citation>
    <scope>NUCLEOTIDE SEQUENCE [LARGE SCALE GENOMIC DNA]</scope>
    <source>
        <strain evidence="1">BRFM137</strain>
    </source>
</reference>
<dbReference type="Proteomes" id="UP000029665">
    <property type="component" value="Unassembled WGS sequence"/>
</dbReference>
<accession>A0A060SQJ6</accession>
<sequence length="405" mass="46164">MIVEAVFDIYCPSESWVVDLTTVCKALNPHAEAILYNGVELISSRMAKAYLRSVVNPMRPHRAAAVRMLGVHVRTAKSIVQPFKLAFPKFTNLFRLAITSNTVELFEALLTAPPYIRILIVAGEHYPPRFPDILAAQSQIDTMHIRFMVCGEFANPRRRSKIPPLADGTVLPNLQNLLLDADAFHPTLFTHAYSITSLTLVNPSHEHRTYALKLFRETLVSFAVYEDIELECPPRCFWPTWTLHDIHLPKLGVLEVHQNLDEVVYMEGSLFEFPVVDVMTVPGLRESCPMLRTIIWGVDDPALMILYDNPEEDVPGPIRLYLRMLLDTFPHFVRLVVYDRVDTPDVTGKPFFGDIWTRENKDNVAPDRGIVDVGRWRREALGELHVTWLFLPSLMILDTCSSCRS</sequence>
<gene>
    <name evidence="1" type="ORF">BN946_scf184986.g8</name>
</gene>
<comment type="caution">
    <text evidence="1">The sequence shown here is derived from an EMBL/GenBank/DDBJ whole genome shotgun (WGS) entry which is preliminary data.</text>
</comment>
<proteinExistence type="predicted"/>
<dbReference type="HOGENOM" id="CLU_792599_0_0_1"/>
<organism evidence="1 2">
    <name type="scientific">Pycnoporus cinnabarinus</name>
    <name type="common">Cinnabar-red polypore</name>
    <name type="synonym">Trametes cinnabarina</name>
    <dbReference type="NCBI Taxonomy" id="5643"/>
    <lineage>
        <taxon>Eukaryota</taxon>
        <taxon>Fungi</taxon>
        <taxon>Dikarya</taxon>
        <taxon>Basidiomycota</taxon>
        <taxon>Agaricomycotina</taxon>
        <taxon>Agaricomycetes</taxon>
        <taxon>Polyporales</taxon>
        <taxon>Polyporaceae</taxon>
        <taxon>Trametes</taxon>
    </lineage>
</organism>
<dbReference type="OMA" id="FTHAYSI"/>